<evidence type="ECO:0000313" key="2">
    <source>
        <dbReference type="EMBL" id="KOS43223.1"/>
    </source>
</evidence>
<organism evidence="2 3">
    <name type="scientific">Penicillium nordicum</name>
    <dbReference type="NCBI Taxonomy" id="229535"/>
    <lineage>
        <taxon>Eukaryota</taxon>
        <taxon>Fungi</taxon>
        <taxon>Dikarya</taxon>
        <taxon>Ascomycota</taxon>
        <taxon>Pezizomycotina</taxon>
        <taxon>Eurotiomycetes</taxon>
        <taxon>Eurotiomycetidae</taxon>
        <taxon>Eurotiales</taxon>
        <taxon>Aspergillaceae</taxon>
        <taxon>Penicillium</taxon>
    </lineage>
</organism>
<name>A0A0M9WFS8_9EURO</name>
<sequence>MVQSYLLLGFLTALCQPAHGLVFRDMLKQDVGGESLYVLHDVDDATSVRFGDQKIPGTRGWKFDTEGFNDDEAVITPLDSDKTLICEEGSKCKLDLEGTKHPYVITRVSDRPIFTFKDMVSNLYVSRTPDLYLELTEEPSDSIYFELEKLVGRKHVHLWSWLYTFADTKFPFR</sequence>
<feature type="chain" id="PRO_5005839700" evidence="1">
    <location>
        <begin position="21"/>
        <end position="173"/>
    </location>
</feature>
<proteinExistence type="predicted"/>
<dbReference type="Proteomes" id="UP000037696">
    <property type="component" value="Unassembled WGS sequence"/>
</dbReference>
<keyword evidence="3" id="KW-1185">Reference proteome</keyword>
<reference evidence="2 3" key="1">
    <citation type="submission" date="2015-08" db="EMBL/GenBank/DDBJ databases">
        <title>Genome sequencing of Penicillium nordicum.</title>
        <authorList>
            <person name="Nguyen H.D."/>
            <person name="Seifert K.A."/>
        </authorList>
    </citation>
    <scope>NUCLEOTIDE SEQUENCE [LARGE SCALE GENOMIC DNA]</scope>
    <source>
        <strain evidence="2 3">DAOMC 185683</strain>
    </source>
</reference>
<evidence type="ECO:0000256" key="1">
    <source>
        <dbReference type="SAM" id="SignalP"/>
    </source>
</evidence>
<gene>
    <name evidence="2" type="ORF">ACN38_g5878</name>
</gene>
<dbReference type="EMBL" id="LHQQ01000086">
    <property type="protein sequence ID" value="KOS43223.1"/>
    <property type="molecule type" value="Genomic_DNA"/>
</dbReference>
<dbReference type="OrthoDB" id="4361759at2759"/>
<dbReference type="AlphaFoldDB" id="A0A0M9WFS8"/>
<keyword evidence="1" id="KW-0732">Signal</keyword>
<protein>
    <submittedName>
        <fullName evidence="2">Uncharacterized protein</fullName>
    </submittedName>
</protein>
<evidence type="ECO:0000313" key="3">
    <source>
        <dbReference type="Proteomes" id="UP000037696"/>
    </source>
</evidence>
<accession>A0A0M9WFS8</accession>
<feature type="signal peptide" evidence="1">
    <location>
        <begin position="1"/>
        <end position="20"/>
    </location>
</feature>
<comment type="caution">
    <text evidence="2">The sequence shown here is derived from an EMBL/GenBank/DDBJ whole genome shotgun (WGS) entry which is preliminary data.</text>
</comment>